<keyword evidence="3" id="KW-0694">RNA-binding</keyword>
<dbReference type="InterPro" id="IPR003714">
    <property type="entry name" value="PhoH"/>
</dbReference>
<accession>A2BLW9</accession>
<evidence type="ECO:0000256" key="3">
    <source>
        <dbReference type="PROSITE-ProRule" id="PRU00117"/>
    </source>
</evidence>
<dbReference type="GO" id="GO:0003723">
    <property type="term" value="F:RNA binding"/>
    <property type="evidence" value="ECO:0007669"/>
    <property type="project" value="UniProtKB-UniRule"/>
</dbReference>
<dbReference type="KEGG" id="hbu:Hbut_1143"/>
<gene>
    <name evidence="5" type="ordered locus">Hbut_1143</name>
</gene>
<reference evidence="5 6" key="1">
    <citation type="journal article" date="2007" name="Archaea">
        <title>The genome of Hyperthermus butylicus: a sulfur-reducing, peptide fermenting, neutrophilic Crenarchaeote growing up to 108 degrees C.</title>
        <authorList>
            <person name="Brugger K."/>
            <person name="Chen L."/>
            <person name="Stark M."/>
            <person name="Zibat A."/>
            <person name="Redder P."/>
            <person name="Ruepp A."/>
            <person name="Awayez M."/>
            <person name="She Q."/>
            <person name="Garrett R.A."/>
            <person name="Klenk H.P."/>
        </authorList>
    </citation>
    <scope>NUCLEOTIDE SEQUENCE [LARGE SCALE GENOMIC DNA]</scope>
    <source>
        <strain evidence="6">DSM 5456 / JCM 9403 / PLM1-5</strain>
    </source>
</reference>
<name>A2BLW9_HYPBU</name>
<evidence type="ECO:0000256" key="1">
    <source>
        <dbReference type="ARBA" id="ARBA00022741"/>
    </source>
</evidence>
<keyword evidence="6" id="KW-1185">Reference proteome</keyword>
<dbReference type="RefSeq" id="WP_011822298.1">
    <property type="nucleotide sequence ID" value="NC_008818.1"/>
</dbReference>
<dbReference type="EnsemblBacteria" id="ABM80980">
    <property type="protein sequence ID" value="ABM80980"/>
    <property type="gene ID" value="Hbut_1143"/>
</dbReference>
<dbReference type="eggNOG" id="arCOG04325">
    <property type="taxonomic scope" value="Archaea"/>
</dbReference>
<dbReference type="Pfam" id="PF02562">
    <property type="entry name" value="PhoH"/>
    <property type="match status" value="1"/>
</dbReference>
<sequence length="385" mass="43510">MGALLEKLKPMSPGQEEMLKALTSDEYEIVGLFGPTGSGKSLFSVLYGIDAVLEGKYRRLIISRPVVDVVTGKELTAQELGPQYYEIASAYLRDILAGFIEWGEVEKLIRDGKIIFADTHYLRGRTFDDSIIFLDDSQNIPPESSVEILMRIGRNSKFIIAGDPVFQKPHGVERDGATVMREVLLGEENAKVVDLGLKDIVRPGARRGIRLLIEMRMRNRPLNEVEKKVIEAARIYAPDSDVITVVEFIDAKKQFEITAEHVPDALVIVKEGYLGRLVGRGGERIQKIEQDTELRLRAVELTLDFTNIIRAVHPVSWIYKHIVDVDFQGPYLAVKVRSDEFGAFVGQRGFHVKFIDAVFRKLLGVGVRAYEVTEEEEAGRRRRRR</sequence>
<evidence type="ECO:0000256" key="2">
    <source>
        <dbReference type="ARBA" id="ARBA00022840"/>
    </source>
</evidence>
<dbReference type="Proteomes" id="UP000002593">
    <property type="component" value="Chromosome"/>
</dbReference>
<keyword evidence="1" id="KW-0547">Nucleotide-binding</keyword>
<dbReference type="PROSITE" id="PS50084">
    <property type="entry name" value="KH_TYPE_1"/>
    <property type="match status" value="1"/>
</dbReference>
<evidence type="ECO:0000259" key="4">
    <source>
        <dbReference type="Pfam" id="PF02562"/>
    </source>
</evidence>
<dbReference type="OrthoDB" id="195574at2157"/>
<dbReference type="GO" id="GO:0005829">
    <property type="term" value="C:cytosol"/>
    <property type="evidence" value="ECO:0007669"/>
    <property type="project" value="TreeGrafter"/>
</dbReference>
<dbReference type="GeneID" id="4782881"/>
<evidence type="ECO:0000313" key="6">
    <source>
        <dbReference type="Proteomes" id="UP000002593"/>
    </source>
</evidence>
<dbReference type="EMBL" id="CP000493">
    <property type="protein sequence ID" value="ABM80980.1"/>
    <property type="molecule type" value="Genomic_DNA"/>
</dbReference>
<dbReference type="SUPFAM" id="SSF52540">
    <property type="entry name" value="P-loop containing nucleoside triphosphate hydrolases"/>
    <property type="match status" value="1"/>
</dbReference>
<dbReference type="GO" id="GO:0005524">
    <property type="term" value="F:ATP binding"/>
    <property type="evidence" value="ECO:0007669"/>
    <property type="project" value="UniProtKB-KW"/>
</dbReference>
<keyword evidence="2" id="KW-0067">ATP-binding</keyword>
<evidence type="ECO:0000313" key="5">
    <source>
        <dbReference type="EMBL" id="ABM80980.1"/>
    </source>
</evidence>
<protein>
    <submittedName>
        <fullName evidence="5">PhoH protein</fullName>
    </submittedName>
</protein>
<dbReference type="STRING" id="415426.Hbut_1143"/>
<dbReference type="HOGENOM" id="CLU_730800_0_0_2"/>
<dbReference type="InterPro" id="IPR051451">
    <property type="entry name" value="PhoH2-like"/>
</dbReference>
<dbReference type="PANTHER" id="PTHR30473:SF2">
    <property type="entry name" value="PIN DOMAIN-CONTAINING PROTEIN"/>
    <property type="match status" value="1"/>
</dbReference>
<organism evidence="5 6">
    <name type="scientific">Hyperthermus butylicus (strain DSM 5456 / JCM 9403 / PLM1-5)</name>
    <dbReference type="NCBI Taxonomy" id="415426"/>
    <lineage>
        <taxon>Archaea</taxon>
        <taxon>Thermoproteota</taxon>
        <taxon>Thermoprotei</taxon>
        <taxon>Desulfurococcales</taxon>
        <taxon>Pyrodictiaceae</taxon>
        <taxon>Hyperthermus</taxon>
    </lineage>
</organism>
<dbReference type="Gene3D" id="3.40.50.300">
    <property type="entry name" value="P-loop containing nucleotide triphosphate hydrolases"/>
    <property type="match status" value="1"/>
</dbReference>
<proteinExistence type="predicted"/>
<dbReference type="InterPro" id="IPR027417">
    <property type="entry name" value="P-loop_NTPase"/>
</dbReference>
<dbReference type="PANTHER" id="PTHR30473">
    <property type="entry name" value="PROTEIN PHOH"/>
    <property type="match status" value="1"/>
</dbReference>
<feature type="domain" description="PhoH-like protein" evidence="4">
    <location>
        <begin position="8"/>
        <end position="212"/>
    </location>
</feature>
<dbReference type="AlphaFoldDB" id="A2BLW9"/>